<evidence type="ECO:0000256" key="3">
    <source>
        <dbReference type="ARBA" id="ARBA00022676"/>
    </source>
</evidence>
<name>A0A075WSZ8_9BACT</name>
<keyword evidence="2 9" id="KW-0028">Amino-acid biosynthesis</keyword>
<dbReference type="STRING" id="289377.HL41_06605"/>
<dbReference type="GO" id="GO:0000162">
    <property type="term" value="P:L-tryptophan biosynthetic process"/>
    <property type="evidence" value="ECO:0007669"/>
    <property type="project" value="UniProtKB-UniRule"/>
</dbReference>
<feature type="binding site" evidence="9">
    <location>
        <position position="84"/>
    </location>
    <ligand>
        <name>anthranilate</name>
        <dbReference type="ChEBI" id="CHEBI:16567"/>
        <label>1</label>
    </ligand>
</feature>
<dbReference type="AlphaFoldDB" id="A0A075WSZ8"/>
<comment type="cofactor">
    <cofactor evidence="9">
        <name>Mg(2+)</name>
        <dbReference type="ChEBI" id="CHEBI:18420"/>
    </cofactor>
    <text evidence="9">Binds 2 magnesium ions per monomer.</text>
</comment>
<evidence type="ECO:0000313" key="12">
    <source>
        <dbReference type="EMBL" id="AIH04414.1"/>
    </source>
</evidence>
<dbReference type="UniPathway" id="UPA00035">
    <property type="reaction ID" value="UER00041"/>
</dbReference>
<dbReference type="SUPFAM" id="SSF47648">
    <property type="entry name" value="Nucleoside phosphorylase/phosphoribosyltransferase N-terminal domain"/>
    <property type="match status" value="1"/>
</dbReference>
<evidence type="ECO:0000256" key="5">
    <source>
        <dbReference type="ARBA" id="ARBA00022822"/>
    </source>
</evidence>
<dbReference type="HOGENOM" id="CLU_034315_2_1_0"/>
<feature type="binding site" evidence="9">
    <location>
        <position position="230"/>
    </location>
    <ligand>
        <name>Mg(2+)</name>
        <dbReference type="ChEBI" id="CHEBI:18420"/>
        <label>1</label>
    </ligand>
</feature>
<dbReference type="HAMAP" id="MF_00211">
    <property type="entry name" value="TrpD"/>
    <property type="match status" value="1"/>
</dbReference>
<dbReference type="EMBL" id="CP008796">
    <property type="protein sequence ID" value="AIH04414.1"/>
    <property type="molecule type" value="Genomic_DNA"/>
</dbReference>
<comment type="subunit">
    <text evidence="9">Homodimer.</text>
</comment>
<dbReference type="PaxDb" id="289377-HL41_06605"/>
<evidence type="ECO:0000256" key="6">
    <source>
        <dbReference type="ARBA" id="ARBA00023141"/>
    </source>
</evidence>
<keyword evidence="3 9" id="KW-0328">Glycosyltransferase</keyword>
<dbReference type="InterPro" id="IPR000312">
    <property type="entry name" value="Glycosyl_Trfase_fam3"/>
</dbReference>
<dbReference type="eggNOG" id="COG0547">
    <property type="taxonomic scope" value="Bacteria"/>
</dbReference>
<evidence type="ECO:0000256" key="7">
    <source>
        <dbReference type="ARBA" id="ARBA00052328"/>
    </source>
</evidence>
<dbReference type="GO" id="GO:0005829">
    <property type="term" value="C:cytosol"/>
    <property type="evidence" value="ECO:0007669"/>
    <property type="project" value="TreeGrafter"/>
</dbReference>
<evidence type="ECO:0000256" key="9">
    <source>
        <dbReference type="HAMAP-Rule" id="MF_00211"/>
    </source>
</evidence>
<feature type="binding site" evidence="9">
    <location>
        <begin position="94"/>
        <end position="97"/>
    </location>
    <ligand>
        <name>5-phospho-alpha-D-ribose 1-diphosphate</name>
        <dbReference type="ChEBI" id="CHEBI:58017"/>
    </ligand>
</feature>
<dbReference type="InterPro" id="IPR036320">
    <property type="entry name" value="Glycosyl_Trfase_fam3_N_dom_sf"/>
</dbReference>
<keyword evidence="9" id="KW-0460">Magnesium</keyword>
<dbReference type="Pfam" id="PF02885">
    <property type="entry name" value="Glycos_trans_3N"/>
    <property type="match status" value="1"/>
</dbReference>
<comment type="similarity">
    <text evidence="9">Belongs to the anthranilate phosphoribosyltransferase family.</text>
</comment>
<dbReference type="FunFam" id="3.40.1030.10:FF:000002">
    <property type="entry name" value="Anthranilate phosphoribosyltransferase"/>
    <property type="match status" value="1"/>
</dbReference>
<comment type="pathway">
    <text evidence="1 9">Amino-acid biosynthesis; L-tryptophan biosynthesis; L-tryptophan from chorismate: step 2/5.</text>
</comment>
<dbReference type="PANTHER" id="PTHR43285">
    <property type="entry name" value="ANTHRANILATE PHOSPHORIBOSYLTRANSFERASE"/>
    <property type="match status" value="1"/>
</dbReference>
<dbReference type="GO" id="GO:0000287">
    <property type="term" value="F:magnesium ion binding"/>
    <property type="evidence" value="ECO:0007669"/>
    <property type="project" value="UniProtKB-UniRule"/>
</dbReference>
<dbReference type="RefSeq" id="WP_038062677.1">
    <property type="nucleotide sequence ID" value="NZ_CP008796.1"/>
</dbReference>
<evidence type="ECO:0000259" key="10">
    <source>
        <dbReference type="Pfam" id="PF00591"/>
    </source>
</evidence>
<evidence type="ECO:0000313" key="13">
    <source>
        <dbReference type="Proteomes" id="UP000028481"/>
    </source>
</evidence>
<feature type="binding site" evidence="9">
    <location>
        <position position="96"/>
    </location>
    <ligand>
        <name>Mg(2+)</name>
        <dbReference type="ChEBI" id="CHEBI:18420"/>
        <label>1</label>
    </ligand>
</feature>
<dbReference type="GO" id="GO:0004048">
    <property type="term" value="F:anthranilate phosphoribosyltransferase activity"/>
    <property type="evidence" value="ECO:0007669"/>
    <property type="project" value="UniProtKB-UniRule"/>
</dbReference>
<dbReference type="Gene3D" id="3.40.1030.10">
    <property type="entry name" value="Nucleoside phosphorylase/phosphoribosyltransferase catalytic domain"/>
    <property type="match status" value="1"/>
</dbReference>
<dbReference type="Proteomes" id="UP000028481">
    <property type="component" value="Chromosome"/>
</dbReference>
<evidence type="ECO:0000256" key="2">
    <source>
        <dbReference type="ARBA" id="ARBA00022605"/>
    </source>
</evidence>
<keyword evidence="6 9" id="KW-0057">Aromatic amino acid biosynthesis</keyword>
<feature type="binding site" evidence="9">
    <location>
        <position position="84"/>
    </location>
    <ligand>
        <name>5-phospho-alpha-D-ribose 1-diphosphate</name>
        <dbReference type="ChEBI" id="CHEBI:58017"/>
    </ligand>
</feature>
<dbReference type="SUPFAM" id="SSF52418">
    <property type="entry name" value="Nucleoside phosphorylase/phosphoribosyltransferase catalytic domain"/>
    <property type="match status" value="1"/>
</dbReference>
<keyword evidence="4 9" id="KW-0808">Transferase</keyword>
<evidence type="ECO:0000256" key="4">
    <source>
        <dbReference type="ARBA" id="ARBA00022679"/>
    </source>
</evidence>
<evidence type="ECO:0000259" key="11">
    <source>
        <dbReference type="Pfam" id="PF02885"/>
    </source>
</evidence>
<feature type="binding site" evidence="9">
    <location>
        <begin position="113"/>
        <end position="121"/>
    </location>
    <ligand>
        <name>5-phospho-alpha-D-ribose 1-diphosphate</name>
        <dbReference type="ChEBI" id="CHEBI:58017"/>
    </ligand>
</feature>
<sequence>MTLKEGIIKLKQNQHLTQEEAYHIFKSLATDDFSPEEVELFLELLRQKGETWQEITGAALAYREVMTKLPFNPPEGAILVDTCGTGGDAKNSFNFSTAVAIALSSVEGVYVAKHGNRSVSSQSGSADLLEASGIPLDLSPEASAQALTDLKFTFLFAPLYHPAFKKVIPIRQKLGRTIFNLLGPLLNPASPTHQLMGVYSYVMTEKIAYVLDALKVKRALVVFGEEGFDEVTITGSTKISELRDERITTYFLDPEDLGFERCENLEELQVKSPQHSLEILEKLFKNQLEGPVKDMFLLNLGAALYLCEKAIDIRSGVEKAKELVRSGQIWDKWQEIKNYYRNLKN</sequence>
<dbReference type="KEGG" id="tcm:HL41_06605"/>
<dbReference type="OrthoDB" id="9806430at2"/>
<comment type="similarity">
    <text evidence="8">In the C-terminal section; belongs to the anthranilate phosphoribosyltransferase family.</text>
</comment>
<keyword evidence="13" id="KW-1185">Reference proteome</keyword>
<dbReference type="InterPro" id="IPR017459">
    <property type="entry name" value="Glycosyl_Trfase_fam3_N_dom"/>
</dbReference>
<feature type="binding site" evidence="9">
    <location>
        <position position="92"/>
    </location>
    <ligand>
        <name>5-phospho-alpha-D-ribose 1-diphosphate</name>
        <dbReference type="ChEBI" id="CHEBI:58017"/>
    </ligand>
</feature>
<dbReference type="Gene3D" id="1.20.970.10">
    <property type="entry name" value="Transferase, Pyrimidine Nucleoside Phosphorylase, Chain C"/>
    <property type="match status" value="1"/>
</dbReference>
<feature type="binding site" evidence="9">
    <location>
        <position position="171"/>
    </location>
    <ligand>
        <name>anthranilate</name>
        <dbReference type="ChEBI" id="CHEBI:16567"/>
        <label>2</label>
    </ligand>
</feature>
<keyword evidence="5 9" id="KW-0822">Tryptophan biosynthesis</keyword>
<accession>A0A075WSZ8</accession>
<reference evidence="12 13" key="1">
    <citation type="journal article" date="2015" name="Genome Announc.">
        <title>Genome Sequence of a Sulfate-Reducing Thermophilic Bacterium, Thermodesulfobacterium commune DSM 2178T (Phylum Thermodesulfobacteria).</title>
        <authorList>
            <person name="Bhatnagar S."/>
            <person name="Badger J.H."/>
            <person name="Madupu R."/>
            <person name="Khouri H.M."/>
            <person name="O'Connor E.M."/>
            <person name="Robb F.T."/>
            <person name="Ward N.L."/>
            <person name="Eisen J.A."/>
        </authorList>
    </citation>
    <scope>NUCLEOTIDE SEQUENCE [LARGE SCALE GENOMIC DNA]</scope>
    <source>
        <strain evidence="12 13">DSM 2178</strain>
    </source>
</reference>
<dbReference type="Pfam" id="PF00591">
    <property type="entry name" value="Glycos_transf_3"/>
    <property type="match status" value="1"/>
</dbReference>
<evidence type="ECO:0000256" key="8">
    <source>
        <dbReference type="ARBA" id="ARBA00061188"/>
    </source>
</evidence>
<comment type="catalytic activity">
    <reaction evidence="7 9">
        <text>N-(5-phospho-beta-D-ribosyl)anthranilate + diphosphate = 5-phospho-alpha-D-ribose 1-diphosphate + anthranilate</text>
        <dbReference type="Rhea" id="RHEA:11768"/>
        <dbReference type="ChEBI" id="CHEBI:16567"/>
        <dbReference type="ChEBI" id="CHEBI:18277"/>
        <dbReference type="ChEBI" id="CHEBI:33019"/>
        <dbReference type="ChEBI" id="CHEBI:58017"/>
        <dbReference type="EC" id="2.4.2.18"/>
    </reaction>
</comment>
<dbReference type="EC" id="2.4.2.18" evidence="9"/>
<protein>
    <recommendedName>
        <fullName evidence="9">Anthranilate phosphoribosyltransferase</fullName>
        <ecNumber evidence="9">2.4.2.18</ecNumber>
    </recommendedName>
</protein>
<feature type="binding site" evidence="9">
    <location>
        <position position="125"/>
    </location>
    <ligand>
        <name>5-phospho-alpha-D-ribose 1-diphosphate</name>
        <dbReference type="ChEBI" id="CHEBI:58017"/>
    </ligand>
</feature>
<organism evidence="12 13">
    <name type="scientific">Thermodesulfobacterium commune DSM 2178</name>
    <dbReference type="NCBI Taxonomy" id="289377"/>
    <lineage>
        <taxon>Bacteria</taxon>
        <taxon>Pseudomonadati</taxon>
        <taxon>Thermodesulfobacteriota</taxon>
        <taxon>Thermodesulfobacteria</taxon>
        <taxon>Thermodesulfobacteriales</taxon>
        <taxon>Thermodesulfobacteriaceae</taxon>
        <taxon>Thermodesulfobacterium</taxon>
    </lineage>
</organism>
<feature type="domain" description="Glycosyl transferase family 3 N-terminal" evidence="11">
    <location>
        <begin position="7"/>
        <end position="64"/>
    </location>
</feature>
<keyword evidence="9" id="KW-0479">Metal-binding</keyword>
<comment type="function">
    <text evidence="9">Catalyzes the transfer of the phosphoribosyl group of 5-phosphorylribose-1-pyrophosphate (PRPP) to anthranilate to yield N-(5'-phosphoribosyl)-anthranilate (PRA).</text>
</comment>
<dbReference type="NCBIfam" id="TIGR01245">
    <property type="entry name" value="trpD"/>
    <property type="match status" value="1"/>
</dbReference>
<dbReference type="PANTHER" id="PTHR43285:SF2">
    <property type="entry name" value="ANTHRANILATE PHOSPHORIBOSYLTRANSFERASE"/>
    <property type="match status" value="1"/>
</dbReference>
<feature type="domain" description="Glycosyl transferase family 3" evidence="10">
    <location>
        <begin position="78"/>
        <end position="328"/>
    </location>
</feature>
<gene>
    <name evidence="9 12" type="primary">trpD</name>
    <name evidence="12" type="ORF">HL41_06605</name>
</gene>
<proteinExistence type="inferred from homology"/>
<feature type="binding site" evidence="9">
    <location>
        <position position="230"/>
    </location>
    <ligand>
        <name>Mg(2+)</name>
        <dbReference type="ChEBI" id="CHEBI:18420"/>
        <label>2</label>
    </ligand>
</feature>
<feature type="binding site" evidence="9">
    <location>
        <position position="229"/>
    </location>
    <ligand>
        <name>Mg(2+)</name>
        <dbReference type="ChEBI" id="CHEBI:18420"/>
        <label>2</label>
    </ligand>
</feature>
<feature type="binding site" evidence="9">
    <location>
        <begin position="87"/>
        <end position="88"/>
    </location>
    <ligand>
        <name>5-phospho-alpha-D-ribose 1-diphosphate</name>
        <dbReference type="ChEBI" id="CHEBI:58017"/>
    </ligand>
</feature>
<dbReference type="InterPro" id="IPR005940">
    <property type="entry name" value="Anthranilate_Pribosyl_Tfrase"/>
</dbReference>
<dbReference type="InterPro" id="IPR035902">
    <property type="entry name" value="Nuc_phospho_transferase"/>
</dbReference>
<feature type="binding site" evidence="9">
    <location>
        <position position="116"/>
    </location>
    <ligand>
        <name>anthranilate</name>
        <dbReference type="ChEBI" id="CHEBI:16567"/>
        <label>1</label>
    </ligand>
</feature>
<comment type="caution">
    <text evidence="9">Lacks conserved residue(s) required for the propagation of feature annotation.</text>
</comment>
<evidence type="ECO:0000256" key="1">
    <source>
        <dbReference type="ARBA" id="ARBA00004907"/>
    </source>
</evidence>